<evidence type="ECO:0000313" key="14">
    <source>
        <dbReference type="EMBL" id="CAB3983746.1"/>
    </source>
</evidence>
<dbReference type="PANTHER" id="PTHR11711">
    <property type="entry name" value="ADP RIBOSYLATION FACTOR-RELATED"/>
    <property type="match status" value="1"/>
</dbReference>
<dbReference type="Gene3D" id="3.30.40.10">
    <property type="entry name" value="Zinc/RING finger domain, C3HC4 (zinc finger)"/>
    <property type="match status" value="1"/>
</dbReference>
<evidence type="ECO:0000256" key="12">
    <source>
        <dbReference type="PIRSR" id="PIRSR606689-1"/>
    </source>
</evidence>
<dbReference type="SMART" id="SM00336">
    <property type="entry name" value="BBOX"/>
    <property type="match status" value="2"/>
</dbReference>
<dbReference type="InterPro" id="IPR005225">
    <property type="entry name" value="Small_GTP-bd"/>
</dbReference>
<dbReference type="InterPro" id="IPR024156">
    <property type="entry name" value="Small_GTPase_ARF"/>
</dbReference>
<dbReference type="CDD" id="cd00878">
    <property type="entry name" value="Arf_Arl"/>
    <property type="match status" value="1"/>
</dbReference>
<dbReference type="PROSITE" id="PS51417">
    <property type="entry name" value="ARF"/>
    <property type="match status" value="1"/>
</dbReference>
<comment type="similarity">
    <text evidence="11">In the C-terminal section; belongs to the small GTPase superfamily. Arf family.</text>
</comment>
<dbReference type="PRINTS" id="PR00328">
    <property type="entry name" value="SAR1GTPBP"/>
</dbReference>
<dbReference type="Proteomes" id="UP001152795">
    <property type="component" value="Unassembled WGS sequence"/>
</dbReference>
<keyword evidence="7" id="KW-0863">Zinc-finger</keyword>
<feature type="binding site" evidence="12">
    <location>
        <begin position="396"/>
        <end position="403"/>
    </location>
    <ligand>
        <name>GTP</name>
        <dbReference type="ChEBI" id="CHEBI:37565"/>
    </ligand>
</feature>
<evidence type="ECO:0000256" key="3">
    <source>
        <dbReference type="ARBA" id="ARBA00012483"/>
    </source>
</evidence>
<evidence type="ECO:0000256" key="10">
    <source>
        <dbReference type="ARBA" id="ARBA00023134"/>
    </source>
</evidence>
<dbReference type="EMBL" id="CACRXK020000651">
    <property type="protein sequence ID" value="CAB3983746.1"/>
    <property type="molecule type" value="Genomic_DNA"/>
</dbReference>
<keyword evidence="13" id="KW-0460">Magnesium</keyword>
<evidence type="ECO:0000256" key="13">
    <source>
        <dbReference type="PIRSR" id="PIRSR606689-2"/>
    </source>
</evidence>
<organism evidence="14 15">
    <name type="scientific">Paramuricea clavata</name>
    <name type="common">Red gorgonian</name>
    <name type="synonym">Violescent sea-whip</name>
    <dbReference type="NCBI Taxonomy" id="317549"/>
    <lineage>
        <taxon>Eukaryota</taxon>
        <taxon>Metazoa</taxon>
        <taxon>Cnidaria</taxon>
        <taxon>Anthozoa</taxon>
        <taxon>Octocorallia</taxon>
        <taxon>Malacalcyonacea</taxon>
        <taxon>Plexauridae</taxon>
        <taxon>Paramuricea</taxon>
    </lineage>
</organism>
<dbReference type="GO" id="GO:0016874">
    <property type="term" value="F:ligase activity"/>
    <property type="evidence" value="ECO:0007669"/>
    <property type="project" value="UniProtKB-KW"/>
</dbReference>
<evidence type="ECO:0000256" key="7">
    <source>
        <dbReference type="ARBA" id="ARBA00022771"/>
    </source>
</evidence>
<dbReference type="SUPFAM" id="SSF52540">
    <property type="entry name" value="P-loop containing nucleoside triphosphate hydrolases"/>
    <property type="match status" value="1"/>
</dbReference>
<dbReference type="Pfam" id="PF00025">
    <property type="entry name" value="Arf"/>
    <property type="match status" value="1"/>
</dbReference>
<dbReference type="Pfam" id="PF00643">
    <property type="entry name" value="zf-B_box"/>
    <property type="match status" value="1"/>
</dbReference>
<sequence length="556" mass="62750">MAEINSNPRIKKTISNGVLECGVCEDLFAFHGEKVPRLLLCGHTLCHECLTKLPLRNRTVVCPFDRQKTELSDSGVWGLKKNFALLELLERLKVTHTPLVNNFEEDENKVTCDENEEHLAAVYCTVCGTNLCSSCSEITHATKTLNKHKRVPLSEKPSEKAVCSEHHARIIEFACAEDGCRNNPLMCVLCKDYGKHKGHKHHLVITEAENVRSSISNAIQHIKLFSEDIAKATQKIETVIQKIEGSVVVEDDDEGQSHSRRVIGTGDMARGRVRDYFNDLRETVNRQEEAGLAVVDSYLRDQLSWLRQRQEDMVVLNSHTSAVCLHCEKTLKSDDSQVVASRSDILKVLQTVQEQQQQFLETAELCSSDGSIPIAFTKDNRVHIGPKMEMRVVALGLDGAGKTSILFKLKQDEFVSTITTIGFNVETIEHKNLKFTIWDVGGLHKLRPLWRHYYLNTQAIIFVVDSNNKERMEESHAELVKLMTEKRLSDALLLVYANKQDLPTALNLDQITERLCLHKLCCGRSWTVIGCDAHSGRGLREGLDWLATQLMSEFPP</sequence>
<keyword evidence="6 12" id="KW-0547">Nucleotide-binding</keyword>
<dbReference type="CDD" id="cd19774">
    <property type="entry name" value="Bbox2_TRIM23_C-IX_rpt2"/>
    <property type="match status" value="1"/>
</dbReference>
<dbReference type="OrthoDB" id="2011769at2759"/>
<dbReference type="GO" id="GO:0008270">
    <property type="term" value="F:zinc ion binding"/>
    <property type="evidence" value="ECO:0007669"/>
    <property type="project" value="UniProtKB-KW"/>
</dbReference>
<dbReference type="Pfam" id="PF13445">
    <property type="entry name" value="zf-RING_UBOX"/>
    <property type="match status" value="1"/>
</dbReference>
<evidence type="ECO:0000256" key="1">
    <source>
        <dbReference type="ARBA" id="ARBA00000900"/>
    </source>
</evidence>
<keyword evidence="8" id="KW-0833">Ubl conjugation pathway</keyword>
<dbReference type="InterPro" id="IPR003649">
    <property type="entry name" value="Bbox_C"/>
</dbReference>
<evidence type="ECO:0000256" key="8">
    <source>
        <dbReference type="ARBA" id="ARBA00022786"/>
    </source>
</evidence>
<dbReference type="SMART" id="SM00184">
    <property type="entry name" value="RING"/>
    <property type="match status" value="1"/>
</dbReference>
<comment type="catalytic activity">
    <reaction evidence="1">
        <text>S-ubiquitinyl-[E2 ubiquitin-conjugating enzyme]-L-cysteine + [acceptor protein]-L-lysine = [E2 ubiquitin-conjugating enzyme]-L-cysteine + N(6)-ubiquitinyl-[acceptor protein]-L-lysine.</text>
        <dbReference type="EC" id="2.3.2.27"/>
    </reaction>
</comment>
<dbReference type="Gene3D" id="3.40.50.300">
    <property type="entry name" value="P-loop containing nucleotide triphosphate hydrolases"/>
    <property type="match status" value="1"/>
</dbReference>
<dbReference type="EC" id="2.3.2.27" evidence="3"/>
<dbReference type="InterPro" id="IPR027417">
    <property type="entry name" value="P-loop_NTPase"/>
</dbReference>
<accession>A0A6S7G5U8</accession>
<dbReference type="SMART" id="SM00175">
    <property type="entry name" value="RAB"/>
    <property type="match status" value="1"/>
</dbReference>
<protein>
    <recommendedName>
        <fullName evidence="3">RING-type E3 ubiquitin transferase</fullName>
        <ecNumber evidence="3">2.3.2.27</ecNumber>
    </recommendedName>
</protein>
<dbReference type="FunFam" id="3.30.40.10:FF:000130">
    <property type="entry name" value="E3 ubiquitin-protein ligase TRIM23"/>
    <property type="match status" value="1"/>
</dbReference>
<dbReference type="GO" id="GO:0003924">
    <property type="term" value="F:GTPase activity"/>
    <property type="evidence" value="ECO:0007669"/>
    <property type="project" value="InterPro"/>
</dbReference>
<feature type="binding site" evidence="13">
    <location>
        <position position="403"/>
    </location>
    <ligand>
        <name>Mg(2+)</name>
        <dbReference type="ChEBI" id="CHEBI:18420"/>
    </ligand>
</feature>
<dbReference type="InterPro" id="IPR013083">
    <property type="entry name" value="Znf_RING/FYVE/PHD"/>
</dbReference>
<dbReference type="InterPro" id="IPR017907">
    <property type="entry name" value="Znf_RING_CS"/>
</dbReference>
<feature type="binding site" evidence="13">
    <location>
        <position position="420"/>
    </location>
    <ligand>
        <name>Mg(2+)</name>
        <dbReference type="ChEBI" id="CHEBI:18420"/>
    </ligand>
</feature>
<keyword evidence="14" id="KW-0436">Ligase</keyword>
<keyword evidence="4" id="KW-0808">Transferase</keyword>
<dbReference type="SMART" id="SM00502">
    <property type="entry name" value="BBC"/>
    <property type="match status" value="1"/>
</dbReference>
<evidence type="ECO:0000313" key="15">
    <source>
        <dbReference type="Proteomes" id="UP001152795"/>
    </source>
</evidence>
<feature type="binding site" evidence="12">
    <location>
        <begin position="498"/>
        <end position="501"/>
    </location>
    <ligand>
        <name>GTP</name>
        <dbReference type="ChEBI" id="CHEBI:37565"/>
    </ligand>
</feature>
<dbReference type="InterPro" id="IPR006689">
    <property type="entry name" value="Small_GTPase_ARF/SAR"/>
</dbReference>
<evidence type="ECO:0000256" key="6">
    <source>
        <dbReference type="ARBA" id="ARBA00022741"/>
    </source>
</evidence>
<dbReference type="PROSITE" id="PS50089">
    <property type="entry name" value="ZF_RING_2"/>
    <property type="match status" value="1"/>
</dbReference>
<keyword evidence="9" id="KW-0862">Zinc</keyword>
<dbReference type="PROSITE" id="PS50119">
    <property type="entry name" value="ZF_BBOX"/>
    <property type="match status" value="1"/>
</dbReference>
<dbReference type="SUPFAM" id="SSF57850">
    <property type="entry name" value="RING/U-box"/>
    <property type="match status" value="1"/>
</dbReference>
<dbReference type="InterPro" id="IPR000315">
    <property type="entry name" value="Znf_B-box"/>
</dbReference>
<dbReference type="InterPro" id="IPR027370">
    <property type="entry name" value="Znf-RING_euk"/>
</dbReference>
<evidence type="ECO:0000256" key="4">
    <source>
        <dbReference type="ARBA" id="ARBA00022679"/>
    </source>
</evidence>
<dbReference type="NCBIfam" id="TIGR00231">
    <property type="entry name" value="small_GTP"/>
    <property type="match status" value="1"/>
</dbReference>
<dbReference type="AlphaFoldDB" id="A0A6S7G5U8"/>
<name>A0A6S7G5U8_PARCT</name>
<evidence type="ECO:0000256" key="2">
    <source>
        <dbReference type="ARBA" id="ARBA00004906"/>
    </source>
</evidence>
<gene>
    <name evidence="14" type="ORF">PACLA_8A029961</name>
</gene>
<comment type="pathway">
    <text evidence="2">Protein modification; protein ubiquitination.</text>
</comment>
<reference evidence="14" key="1">
    <citation type="submission" date="2020-04" db="EMBL/GenBank/DDBJ databases">
        <authorList>
            <person name="Alioto T."/>
            <person name="Alioto T."/>
            <person name="Gomez Garrido J."/>
        </authorList>
    </citation>
    <scope>NUCLEOTIDE SEQUENCE</scope>
    <source>
        <strain evidence="14">A484AB</strain>
    </source>
</reference>
<keyword evidence="15" id="KW-1185">Reference proteome</keyword>
<dbReference type="CDD" id="cd16645">
    <property type="entry name" value="mRING-HC-C3HC3D_TRIM23_C-IX"/>
    <property type="match status" value="1"/>
</dbReference>
<dbReference type="FunFam" id="3.40.50.300:FF:000486">
    <property type="entry name" value="E3 ubiquitin-protein ligase TRIM23"/>
    <property type="match status" value="1"/>
</dbReference>
<dbReference type="SMART" id="SM00177">
    <property type="entry name" value="ARF"/>
    <property type="match status" value="1"/>
</dbReference>
<evidence type="ECO:0000256" key="5">
    <source>
        <dbReference type="ARBA" id="ARBA00022723"/>
    </source>
</evidence>
<dbReference type="GO" id="GO:0061630">
    <property type="term" value="F:ubiquitin protein ligase activity"/>
    <property type="evidence" value="ECO:0007669"/>
    <property type="project" value="UniProtKB-EC"/>
</dbReference>
<evidence type="ECO:0000256" key="11">
    <source>
        <dbReference type="ARBA" id="ARBA00061142"/>
    </source>
</evidence>
<proteinExistence type="inferred from homology"/>
<dbReference type="Gene3D" id="3.30.160.60">
    <property type="entry name" value="Classic Zinc Finger"/>
    <property type="match status" value="1"/>
</dbReference>
<dbReference type="PROSITE" id="PS00518">
    <property type="entry name" value="ZF_RING_1"/>
    <property type="match status" value="1"/>
</dbReference>
<dbReference type="SMART" id="SM00178">
    <property type="entry name" value="SAR"/>
    <property type="match status" value="1"/>
</dbReference>
<comment type="caution">
    <text evidence="14">The sequence shown here is derived from an EMBL/GenBank/DDBJ whole genome shotgun (WGS) entry which is preliminary data.</text>
</comment>
<dbReference type="CDD" id="cd19773">
    <property type="entry name" value="Bbox2_TRIM23_C-IX_rpt1"/>
    <property type="match status" value="1"/>
</dbReference>
<dbReference type="SUPFAM" id="SSF57845">
    <property type="entry name" value="B-box zinc-binding domain"/>
    <property type="match status" value="1"/>
</dbReference>
<feature type="binding site" evidence="12">
    <location>
        <position position="442"/>
    </location>
    <ligand>
        <name>GTP</name>
        <dbReference type="ChEBI" id="CHEBI:37565"/>
    </ligand>
</feature>
<keyword evidence="5 13" id="KW-0479">Metal-binding</keyword>
<evidence type="ECO:0000256" key="9">
    <source>
        <dbReference type="ARBA" id="ARBA00022833"/>
    </source>
</evidence>
<keyword evidence="10 12" id="KW-0342">GTP-binding</keyword>
<dbReference type="GO" id="GO:0005525">
    <property type="term" value="F:GTP binding"/>
    <property type="evidence" value="ECO:0007669"/>
    <property type="project" value="UniProtKB-KW"/>
</dbReference>
<dbReference type="InterPro" id="IPR001841">
    <property type="entry name" value="Znf_RING"/>
</dbReference>